<feature type="region of interest" description="Disordered" evidence="1">
    <location>
        <begin position="93"/>
        <end position="120"/>
    </location>
</feature>
<accession>A0A8J2VXG9</accession>
<dbReference type="OrthoDB" id="7455129at2759"/>
<name>A0A8J2VXG9_9NEOP</name>
<dbReference type="PANTHER" id="PTHR47018">
    <property type="entry name" value="CXC DOMAIN-CONTAINING PROTEIN-RELATED"/>
    <property type="match status" value="1"/>
</dbReference>
<keyword evidence="3" id="KW-1185">Reference proteome</keyword>
<dbReference type="AlphaFoldDB" id="A0A8J2VXG9"/>
<evidence type="ECO:0000313" key="3">
    <source>
        <dbReference type="Proteomes" id="UP000789524"/>
    </source>
</evidence>
<comment type="caution">
    <text evidence="2">The sequence shown here is derived from an EMBL/GenBank/DDBJ whole genome shotgun (WGS) entry which is preliminary data.</text>
</comment>
<dbReference type="EMBL" id="CAKASE010000083">
    <property type="protein sequence ID" value="CAG9585318.1"/>
    <property type="molecule type" value="Genomic_DNA"/>
</dbReference>
<reference evidence="2" key="1">
    <citation type="submission" date="2021-09" db="EMBL/GenBank/DDBJ databases">
        <authorList>
            <person name="Martin H S."/>
        </authorList>
    </citation>
    <scope>NUCLEOTIDE SEQUENCE</scope>
</reference>
<proteinExistence type="predicted"/>
<evidence type="ECO:0000313" key="2">
    <source>
        <dbReference type="EMBL" id="CAG9585318.1"/>
    </source>
</evidence>
<protein>
    <submittedName>
        <fullName evidence="2">(African queen) hypothetical protein</fullName>
    </submittedName>
</protein>
<sequence>MSLEVVNLKRKKPNEQFCLFCDNSSELVKNPRPSTLLHIKEAANRRKDSISDKFSKLYDPDSTKQEFSWHQDCLATYTSEEKIRRREIALHKKEEEEVSASTSKANVEELTPKSRSSSREPAALKKSLKCIFCKKVTRNKDKQLHLCSEISAAEKIFSTAHRKEDHVFTELSTCQRPEDLFAIGVRYHKHCYLDYLRLPRSSELPAGRPSNQIPKEILIDAFDKLIDDIKDRLPTHSFELRFLAQRLAELTNIEGAVIENRVVKSLLIDKFGENILFSYPTDRSKSSLAFMGNIPLPEIIEHVRNINSKNTIIETAKALREELLKTELIPGGYLRDENLIQRLLENGKLPQTFEIFLQALFNAKNQKLSANYYKRALSVFYDIYFIVTEKQTPKHIALAESIHHLTRSKQLISILNKFGHCISYKKLQELGSELTISIACEDAEKM</sequence>
<evidence type="ECO:0000256" key="1">
    <source>
        <dbReference type="SAM" id="MobiDB-lite"/>
    </source>
</evidence>
<dbReference type="PANTHER" id="PTHR47018:SF4">
    <property type="match status" value="1"/>
</dbReference>
<organism evidence="2 3">
    <name type="scientific">Danaus chrysippus</name>
    <name type="common">African queen</name>
    <dbReference type="NCBI Taxonomy" id="151541"/>
    <lineage>
        <taxon>Eukaryota</taxon>
        <taxon>Metazoa</taxon>
        <taxon>Ecdysozoa</taxon>
        <taxon>Arthropoda</taxon>
        <taxon>Hexapoda</taxon>
        <taxon>Insecta</taxon>
        <taxon>Pterygota</taxon>
        <taxon>Neoptera</taxon>
        <taxon>Endopterygota</taxon>
        <taxon>Lepidoptera</taxon>
        <taxon>Glossata</taxon>
        <taxon>Ditrysia</taxon>
        <taxon>Papilionoidea</taxon>
        <taxon>Nymphalidae</taxon>
        <taxon>Danainae</taxon>
        <taxon>Danaini</taxon>
        <taxon>Danaina</taxon>
        <taxon>Danaus</taxon>
        <taxon>Anosia</taxon>
    </lineage>
</organism>
<gene>
    <name evidence="2" type="ORF">DCHRY22_LOCUS15766</name>
</gene>
<dbReference type="Proteomes" id="UP000789524">
    <property type="component" value="Unassembled WGS sequence"/>
</dbReference>